<dbReference type="EMBL" id="MT142395">
    <property type="protein sequence ID" value="QJA79797.1"/>
    <property type="molecule type" value="Genomic_DNA"/>
</dbReference>
<reference evidence="1" key="1">
    <citation type="submission" date="2020-03" db="EMBL/GenBank/DDBJ databases">
        <title>The deep terrestrial virosphere.</title>
        <authorList>
            <person name="Holmfeldt K."/>
            <person name="Nilsson E."/>
            <person name="Simone D."/>
            <person name="Lopez-Fernandez M."/>
            <person name="Wu X."/>
            <person name="de Brujin I."/>
            <person name="Lundin D."/>
            <person name="Andersson A."/>
            <person name="Bertilsson S."/>
            <person name="Dopson M."/>
        </authorList>
    </citation>
    <scope>NUCLEOTIDE SEQUENCE</scope>
    <source>
        <strain evidence="1">MM415A00828</strain>
    </source>
</reference>
<protein>
    <submittedName>
        <fullName evidence="1">Uncharacterized protein</fullName>
    </submittedName>
</protein>
<sequence length="220" mass="24836">MKRISSVIPKEVDIMGRIYRVVFPYTFATNSTYVGIHDNCERCIKLTDMIEGEKIPIPILHTTFLHEILHGIVSFFTTEETYAVTEEVIDGLASGIYQVIVENNLYRGEIPKQLKVGAYIYNIAYPYKFIDEDDAAMSINNACGKIFISNLGTMDFKLCRLTNAICNAVYCIYCGGRSISELNFNIGEGVYNTIRVNGLDKLFKKYSYKGVIGNASKKVR</sequence>
<proteinExistence type="predicted"/>
<organism evidence="1">
    <name type="scientific">viral metagenome</name>
    <dbReference type="NCBI Taxonomy" id="1070528"/>
    <lineage>
        <taxon>unclassified sequences</taxon>
        <taxon>metagenomes</taxon>
        <taxon>organismal metagenomes</taxon>
    </lineage>
</organism>
<name>A0A6M3KCZ3_9ZZZZ</name>
<gene>
    <name evidence="1" type="ORF">MM415A00828_0019</name>
</gene>
<accession>A0A6M3KCZ3</accession>
<evidence type="ECO:0000313" key="1">
    <source>
        <dbReference type="EMBL" id="QJA79797.1"/>
    </source>
</evidence>
<dbReference type="AlphaFoldDB" id="A0A6M3KCZ3"/>